<sequence>MTISQDNAMRSLSPLFELPKTHTELMETYKSWSSFSPRERYKTYKTDAASLIISWVKSILKKKIWKWRMNCNDYINKKLFFNTPSIKHQIFTDRRVYLQAEKEKKYIKSQIQQKPKTVSSLLSQNPLPLRNSYTQKIKPKSEILKETNDLKSKIKSIQKLANVLKFSVNYRYMDFYLILLKVSKSYWVGKKLTKMFLSMIKIRIEYLLVNIKGKSGMSIWTNYKVLTIKPERSITLETSINFSPKSRFSDNSKPKIFSDRLRYEGNSIGSESSVVEFENGLLRKKSKNSDTLENSYESEDRVLRISRDKGFKDENKVVNESFRKSFEVKDRDKLVKLFRIINRFNKYKNSMLFKLWYKKSANLKLLRISLRNFTKTLTHINNSTKNSLLSYSFQLIYYYSSHLKSISKLSSLHSSYIKKYYSHLIKYSYQSSSLKKIFSLYSSLISKVQKISFTSLKSYSKYQKAKKKLQNLQKNSIRIITYVLKAYLSLHKSLAFESIRNFSISKHKSYMKTISSSLNTLLSFISKRKASTKQKAFDIIKKYSSLTYYLSINLPIAKNHRKKHLLITTYKQWANLRNKNKKLCRAFEILGIVVAGHKVDYFSYLKMPYNISYYKTKSYKILLKLVKIFYTKHQNNISKGLLKWKLSKVLGIKLVKTVAILKKTLFMTLWNSWQSLIIFTDLSN</sequence>
<evidence type="ECO:0000313" key="1">
    <source>
        <dbReference type="EMBL" id="OMJ75032.1"/>
    </source>
</evidence>
<keyword evidence="2" id="KW-1185">Reference proteome</keyword>
<protein>
    <submittedName>
        <fullName evidence="1">Uncharacterized protein</fullName>
    </submittedName>
</protein>
<organism evidence="1 2">
    <name type="scientific">Stentor coeruleus</name>
    <dbReference type="NCBI Taxonomy" id="5963"/>
    <lineage>
        <taxon>Eukaryota</taxon>
        <taxon>Sar</taxon>
        <taxon>Alveolata</taxon>
        <taxon>Ciliophora</taxon>
        <taxon>Postciliodesmatophora</taxon>
        <taxon>Heterotrichea</taxon>
        <taxon>Heterotrichida</taxon>
        <taxon>Stentoridae</taxon>
        <taxon>Stentor</taxon>
    </lineage>
</organism>
<comment type="caution">
    <text evidence="1">The sequence shown here is derived from an EMBL/GenBank/DDBJ whole genome shotgun (WGS) entry which is preliminary data.</text>
</comment>
<dbReference type="EMBL" id="MPUH01000714">
    <property type="protein sequence ID" value="OMJ75032.1"/>
    <property type="molecule type" value="Genomic_DNA"/>
</dbReference>
<reference evidence="1 2" key="1">
    <citation type="submission" date="2016-11" db="EMBL/GenBank/DDBJ databases">
        <title>The macronuclear genome of Stentor coeruleus: a giant cell with tiny introns.</title>
        <authorList>
            <person name="Slabodnick M."/>
            <person name="Ruby J.G."/>
            <person name="Reiff S.B."/>
            <person name="Swart E.C."/>
            <person name="Gosai S."/>
            <person name="Prabakaran S."/>
            <person name="Witkowska E."/>
            <person name="Larue G.E."/>
            <person name="Fisher S."/>
            <person name="Freeman R.M."/>
            <person name="Gunawardena J."/>
            <person name="Chu W."/>
            <person name="Stover N.A."/>
            <person name="Gregory B.D."/>
            <person name="Nowacki M."/>
            <person name="Derisi J."/>
            <person name="Roy S.W."/>
            <person name="Marshall W.F."/>
            <person name="Sood P."/>
        </authorList>
    </citation>
    <scope>NUCLEOTIDE SEQUENCE [LARGE SCALE GENOMIC DNA]</scope>
    <source>
        <strain evidence="1">WM001</strain>
    </source>
</reference>
<dbReference type="AlphaFoldDB" id="A0A1R2BE58"/>
<name>A0A1R2BE58_9CILI</name>
<proteinExistence type="predicted"/>
<gene>
    <name evidence="1" type="ORF">SteCoe_25914</name>
</gene>
<accession>A0A1R2BE58</accession>
<evidence type="ECO:0000313" key="2">
    <source>
        <dbReference type="Proteomes" id="UP000187209"/>
    </source>
</evidence>
<dbReference type="Proteomes" id="UP000187209">
    <property type="component" value="Unassembled WGS sequence"/>
</dbReference>